<sequence length="361" mass="37784">MLMKVFREQRGSSLVMVAVGMVFLLLMAGLVIDVGNLYLEKTIAQNGVDAAALAGATALPDQAAATSRADHYADLNRLSNGTLTPDFSKGAGRIDLTYTKIVDTFLMKIANYFYSGSYDKVTVRVAAAAKRKYGGGPFAYTIFSGSDFDMLPLNGSRLYVDGSVHSDADLRINGCDITVTGVAEAHGIVRVNGSQLNIPTQISNAPRIAMPDFSQQISDQAAAVNHVFNGDKTYNGGPISVDGSIHVNGSVTLNGNTISGTGAILASGGDININGNIINSTTGDQVCLYSQTGSIHINGNNITVNGIIYAPNGDIQINGSNITVNGRIVGNTVKINGSNFRVNGQNVEVTSLPSTGSVLIE</sequence>
<protein>
    <submittedName>
        <fullName evidence="4">Pilus assembly protein TadG-related protein</fullName>
    </submittedName>
</protein>
<keyword evidence="1" id="KW-1133">Transmembrane helix</keyword>
<dbReference type="EMBL" id="JAUOZS010000001">
    <property type="protein sequence ID" value="MDT8903673.1"/>
    <property type="molecule type" value="Genomic_DNA"/>
</dbReference>
<dbReference type="InterPro" id="IPR028087">
    <property type="entry name" value="Tad_N"/>
</dbReference>
<name>A0ABU3P3R8_9FIRM</name>
<proteinExistence type="predicted"/>
<feature type="transmembrane region" description="Helical" evidence="1">
    <location>
        <begin position="12"/>
        <end position="32"/>
    </location>
</feature>
<keyword evidence="1" id="KW-0812">Transmembrane</keyword>
<accession>A0ABU3P3R8</accession>
<evidence type="ECO:0000313" key="4">
    <source>
        <dbReference type="EMBL" id="MDT8903673.1"/>
    </source>
</evidence>
<dbReference type="Pfam" id="PF13400">
    <property type="entry name" value="Tad"/>
    <property type="match status" value="1"/>
</dbReference>
<evidence type="ECO:0000259" key="3">
    <source>
        <dbReference type="Pfam" id="PF23981"/>
    </source>
</evidence>
<evidence type="ECO:0000256" key="1">
    <source>
        <dbReference type="SAM" id="Phobius"/>
    </source>
</evidence>
<feature type="domain" description="DUF7305" evidence="3">
    <location>
        <begin position="239"/>
        <end position="341"/>
    </location>
</feature>
<dbReference type="Pfam" id="PF23981">
    <property type="entry name" value="DUF7305"/>
    <property type="match status" value="1"/>
</dbReference>
<feature type="domain" description="Putative Flp pilus-assembly TadG-like N-terminal" evidence="2">
    <location>
        <begin position="11"/>
        <end position="58"/>
    </location>
</feature>
<dbReference type="InterPro" id="IPR012334">
    <property type="entry name" value="Pectin_lyas_fold"/>
</dbReference>
<keyword evidence="1" id="KW-0472">Membrane</keyword>
<comment type="caution">
    <text evidence="4">The sequence shown here is derived from an EMBL/GenBank/DDBJ whole genome shotgun (WGS) entry which is preliminary data.</text>
</comment>
<dbReference type="Proteomes" id="UP001254848">
    <property type="component" value="Unassembled WGS sequence"/>
</dbReference>
<dbReference type="RefSeq" id="WP_413782122.1">
    <property type="nucleotide sequence ID" value="NZ_JAUOZS010000001.1"/>
</dbReference>
<reference evidence="4 5" key="1">
    <citation type="submission" date="2023-07" db="EMBL/GenBank/DDBJ databases">
        <title>The novel representative of Negativicutes class, Anaeroselena agilis gen. nov. sp. nov.</title>
        <authorList>
            <person name="Prokofeva M.I."/>
            <person name="Elcheninov A.G."/>
            <person name="Klyukina A."/>
            <person name="Kublanov I.V."/>
            <person name="Frolov E.N."/>
            <person name="Podosokorskaya O.A."/>
        </authorList>
    </citation>
    <scope>NUCLEOTIDE SEQUENCE [LARGE SCALE GENOMIC DNA]</scope>
    <source>
        <strain evidence="4 5">4137-cl</strain>
    </source>
</reference>
<keyword evidence="5" id="KW-1185">Reference proteome</keyword>
<dbReference type="InterPro" id="IPR055729">
    <property type="entry name" value="DUF7305"/>
</dbReference>
<dbReference type="Gene3D" id="2.160.20.10">
    <property type="entry name" value="Single-stranded right-handed beta-helix, Pectin lyase-like"/>
    <property type="match status" value="1"/>
</dbReference>
<organism evidence="4 5">
    <name type="scientific">Anaeroselena agilis</name>
    <dbReference type="NCBI Taxonomy" id="3063788"/>
    <lineage>
        <taxon>Bacteria</taxon>
        <taxon>Bacillati</taxon>
        <taxon>Bacillota</taxon>
        <taxon>Negativicutes</taxon>
        <taxon>Acetonemataceae</taxon>
        <taxon>Anaeroselena</taxon>
    </lineage>
</organism>
<evidence type="ECO:0000259" key="2">
    <source>
        <dbReference type="Pfam" id="PF13400"/>
    </source>
</evidence>
<evidence type="ECO:0000313" key="5">
    <source>
        <dbReference type="Proteomes" id="UP001254848"/>
    </source>
</evidence>
<gene>
    <name evidence="4" type="ORF">Q4T40_20795</name>
</gene>